<evidence type="ECO:0000256" key="1">
    <source>
        <dbReference type="SAM" id="MobiDB-lite"/>
    </source>
</evidence>
<reference evidence="3" key="1">
    <citation type="submission" date="2022-11" db="UniProtKB">
        <authorList>
            <consortium name="WormBaseParasite"/>
        </authorList>
    </citation>
    <scope>IDENTIFICATION</scope>
</reference>
<evidence type="ECO:0000313" key="3">
    <source>
        <dbReference type="WBParaSite" id="nRc.2.0.1.t36068-RA"/>
    </source>
</evidence>
<dbReference type="Proteomes" id="UP000887565">
    <property type="component" value="Unplaced"/>
</dbReference>
<protein>
    <submittedName>
        <fullName evidence="3">Uncharacterized protein</fullName>
    </submittedName>
</protein>
<accession>A0A915KBB4</accession>
<feature type="region of interest" description="Disordered" evidence="1">
    <location>
        <begin position="124"/>
        <end position="155"/>
    </location>
</feature>
<name>A0A915KBB4_ROMCU</name>
<evidence type="ECO:0000313" key="2">
    <source>
        <dbReference type="Proteomes" id="UP000887565"/>
    </source>
</evidence>
<proteinExistence type="predicted"/>
<dbReference type="WBParaSite" id="nRc.2.0.1.t36068-RA">
    <property type="protein sequence ID" value="nRc.2.0.1.t36068-RA"/>
    <property type="gene ID" value="nRc.2.0.1.g36068"/>
</dbReference>
<sequence>MDEHPAAFEGIKKALTSSPFLRYPVYDGKAQFVIQTNVNYVYKVKYIKCKDNACADFLFRKDDCEKPPIPNTEDLTAEIFWKNCRPDGALSDTDLRVPNILPAAVSPPKEIDADVNAITRAMTKKDHQSTHTLQSHAVGRPPPAASGRCHNYRLP</sequence>
<dbReference type="AlphaFoldDB" id="A0A915KBB4"/>
<organism evidence="2 3">
    <name type="scientific">Romanomermis culicivorax</name>
    <name type="common">Nematode worm</name>
    <dbReference type="NCBI Taxonomy" id="13658"/>
    <lineage>
        <taxon>Eukaryota</taxon>
        <taxon>Metazoa</taxon>
        <taxon>Ecdysozoa</taxon>
        <taxon>Nematoda</taxon>
        <taxon>Enoplea</taxon>
        <taxon>Dorylaimia</taxon>
        <taxon>Mermithida</taxon>
        <taxon>Mermithoidea</taxon>
        <taxon>Mermithidae</taxon>
        <taxon>Romanomermis</taxon>
    </lineage>
</organism>
<keyword evidence="2" id="KW-1185">Reference proteome</keyword>